<feature type="transmembrane region" description="Helical" evidence="1">
    <location>
        <begin position="566"/>
        <end position="583"/>
    </location>
</feature>
<dbReference type="AlphaFoldDB" id="A0A9J6FTN9"/>
<dbReference type="OMA" id="INTSHAW"/>
<dbReference type="EMBL" id="JABSTR010000005">
    <property type="protein sequence ID" value="KAH9369526.1"/>
    <property type="molecule type" value="Genomic_DNA"/>
</dbReference>
<evidence type="ECO:0000256" key="1">
    <source>
        <dbReference type="SAM" id="Phobius"/>
    </source>
</evidence>
<keyword evidence="4" id="KW-1185">Reference proteome</keyword>
<dbReference type="GO" id="GO:0005261">
    <property type="term" value="F:monoatomic cation channel activity"/>
    <property type="evidence" value="ECO:0007669"/>
    <property type="project" value="TreeGrafter"/>
</dbReference>
<evidence type="ECO:0000313" key="3">
    <source>
        <dbReference type="EMBL" id="KAH9369526.1"/>
    </source>
</evidence>
<dbReference type="SMR" id="A0A9J6FTN9"/>
<feature type="transmembrane region" description="Helical" evidence="1">
    <location>
        <begin position="631"/>
        <end position="646"/>
    </location>
</feature>
<feature type="transmembrane region" description="Helical" evidence="1">
    <location>
        <begin position="540"/>
        <end position="560"/>
    </location>
</feature>
<protein>
    <recommendedName>
        <fullName evidence="2">TRPM SLOG domain-containing protein</fullName>
    </recommendedName>
</protein>
<accession>A0A9J6FTN9</accession>
<dbReference type="GO" id="GO:0030001">
    <property type="term" value="P:metal ion transport"/>
    <property type="evidence" value="ECO:0007669"/>
    <property type="project" value="TreeGrafter"/>
</dbReference>
<name>A0A9J6FTN9_HAELO</name>
<comment type="caution">
    <text evidence="3">The sequence shown here is derived from an EMBL/GenBank/DDBJ whole genome shotgun (WGS) entry which is preliminary data.</text>
</comment>
<dbReference type="PANTHER" id="PTHR13800">
    <property type="entry name" value="TRANSIENT RECEPTOR POTENTIAL CATION CHANNEL, SUBFAMILY M, MEMBER 6"/>
    <property type="match status" value="1"/>
</dbReference>
<dbReference type="InterPro" id="IPR041491">
    <property type="entry name" value="TRPM_SLOG"/>
</dbReference>
<feature type="transmembrane region" description="Helical" evidence="1">
    <location>
        <begin position="677"/>
        <end position="698"/>
    </location>
</feature>
<feature type="transmembrane region" description="Helical" evidence="1">
    <location>
        <begin position="738"/>
        <end position="763"/>
    </location>
</feature>
<proteinExistence type="predicted"/>
<sequence length="906" mass="105568">MQCRKDSRYLCGKGTIHFWKNFAFEQEGHPYIRVTHDISIEDVLTIFTRDWKLTLPRIVLVIISSLTTWQEWGARRQLENFKEGLIKAANTTAMWILTNGINTGIAKEIGSRVNEELVQRLIMRCHRHPHTDFEKRPPLCLLGIVREDLLTCADKFEANKGTGTAKLQTCRRSARPRSRSSRSSARGAPAATRWFWSTSKRQIPVLVLQGSGGVADLLALAYNEIDRRGVTLWDPEFIETVLKPEISSRICQMFPKFRDNALSRNVFKDRIIECLRLACQTHDQMYFTVINIHHHRNNLFHLDDILLKAVFKSQMRRHQAHQIKKDLLLTLDWNCPQMAKTKVFSKDFAEQYQIDREDFEYALLRPKREEFLHIFLNRGFQIHKQFATMATGVLNLCYLDSTCNRKFISHPCCQKWLTNEFFGRISIRDITWGFFGVPLWLKVTLCAFTVFPMYIWVRFKNDPHQMEYFEDAGTKQVLQITPPRNHLSAMQSLAFFYRSCSKGDRYDTGVTAAQEGIFMHTDTPVYKMMNLMWTAPITKFWVYQLFYVLFLGTLSIAVLWPSCGNMVLDTVCVLWIFLIGFETIDRTYRLHHSNTNIPLGSKYVEVVLLMMFGTAYLWSRLLRFGMFEEPYNGRVLTCLCLLYFYYRQTLIYLPISPQLGPVLYTVKLMVFRDFANFMRMALLVILSGGIVLHAILYPDYPITVELFRRVFHKAWFSLFLTPITDLEDSDTSCPNAGVWPYVFAVLYFVHLKLILLTVLYALFSTTATDVEPESDAIWKFQRYELVMDFAMRRCLPPPLNAITYAWLAMHGLFALCVRTVRRKKGDTYFMVQDTTKGQKLSDRDYRYWKQKALEYSNSLESANVNTAEMQAEKYAKFPIRVTPASEAKMSNEDLCYGEQGGRERSA</sequence>
<feature type="transmembrane region" description="Helical" evidence="1">
    <location>
        <begin position="603"/>
        <end position="619"/>
    </location>
</feature>
<dbReference type="Proteomes" id="UP000821853">
    <property type="component" value="Chromosome 3"/>
</dbReference>
<gene>
    <name evidence="3" type="ORF">HPB48_019683</name>
</gene>
<keyword evidence="1" id="KW-1133">Transmembrane helix</keyword>
<organism evidence="3 4">
    <name type="scientific">Haemaphysalis longicornis</name>
    <name type="common">Bush tick</name>
    <dbReference type="NCBI Taxonomy" id="44386"/>
    <lineage>
        <taxon>Eukaryota</taxon>
        <taxon>Metazoa</taxon>
        <taxon>Ecdysozoa</taxon>
        <taxon>Arthropoda</taxon>
        <taxon>Chelicerata</taxon>
        <taxon>Arachnida</taxon>
        <taxon>Acari</taxon>
        <taxon>Parasitiformes</taxon>
        <taxon>Ixodida</taxon>
        <taxon>Ixodoidea</taxon>
        <taxon>Ixodidae</taxon>
        <taxon>Haemaphysalinae</taxon>
        <taxon>Haemaphysalis</taxon>
    </lineage>
</organism>
<reference evidence="3 4" key="1">
    <citation type="journal article" date="2020" name="Cell">
        <title>Large-Scale Comparative Analyses of Tick Genomes Elucidate Their Genetic Diversity and Vector Capacities.</title>
        <authorList>
            <consortium name="Tick Genome and Microbiome Consortium (TIGMIC)"/>
            <person name="Jia N."/>
            <person name="Wang J."/>
            <person name="Shi W."/>
            <person name="Du L."/>
            <person name="Sun Y."/>
            <person name="Zhan W."/>
            <person name="Jiang J.F."/>
            <person name="Wang Q."/>
            <person name="Zhang B."/>
            <person name="Ji P."/>
            <person name="Bell-Sakyi L."/>
            <person name="Cui X.M."/>
            <person name="Yuan T.T."/>
            <person name="Jiang B.G."/>
            <person name="Yang W.F."/>
            <person name="Lam T.T."/>
            <person name="Chang Q.C."/>
            <person name="Ding S.J."/>
            <person name="Wang X.J."/>
            <person name="Zhu J.G."/>
            <person name="Ruan X.D."/>
            <person name="Zhao L."/>
            <person name="Wei J.T."/>
            <person name="Ye R.Z."/>
            <person name="Que T.C."/>
            <person name="Du C.H."/>
            <person name="Zhou Y.H."/>
            <person name="Cheng J.X."/>
            <person name="Dai P.F."/>
            <person name="Guo W.B."/>
            <person name="Han X.H."/>
            <person name="Huang E.J."/>
            <person name="Li L.F."/>
            <person name="Wei W."/>
            <person name="Gao Y.C."/>
            <person name="Liu J.Z."/>
            <person name="Shao H.Z."/>
            <person name="Wang X."/>
            <person name="Wang C.C."/>
            <person name="Yang T.C."/>
            <person name="Huo Q.B."/>
            <person name="Li W."/>
            <person name="Chen H.Y."/>
            <person name="Chen S.E."/>
            <person name="Zhou L.G."/>
            <person name="Ni X.B."/>
            <person name="Tian J.H."/>
            <person name="Sheng Y."/>
            <person name="Liu T."/>
            <person name="Pan Y.S."/>
            <person name="Xia L.Y."/>
            <person name="Li J."/>
            <person name="Zhao F."/>
            <person name="Cao W.C."/>
        </authorList>
    </citation>
    <scope>NUCLEOTIDE SEQUENCE [LARGE SCALE GENOMIC DNA]</scope>
    <source>
        <strain evidence="3">HaeL-2018</strain>
    </source>
</reference>
<feature type="domain" description="TRPM SLOG" evidence="2">
    <location>
        <begin position="30"/>
        <end position="117"/>
    </location>
</feature>
<evidence type="ECO:0000259" key="2">
    <source>
        <dbReference type="Pfam" id="PF18139"/>
    </source>
</evidence>
<keyword evidence="1" id="KW-0812">Transmembrane</keyword>
<dbReference type="PANTHER" id="PTHR13800:SF1">
    <property type="entry name" value="TRANSIENT RECEPTOR POTENTIAL CATION CHANNEL TRPM"/>
    <property type="match status" value="1"/>
</dbReference>
<dbReference type="GO" id="GO:0005886">
    <property type="term" value="C:plasma membrane"/>
    <property type="evidence" value="ECO:0007669"/>
    <property type="project" value="TreeGrafter"/>
</dbReference>
<dbReference type="OrthoDB" id="301415at2759"/>
<dbReference type="Pfam" id="PF18139">
    <property type="entry name" value="LSDAT_euk"/>
    <property type="match status" value="1"/>
</dbReference>
<dbReference type="InterPro" id="IPR050927">
    <property type="entry name" value="TRPM"/>
</dbReference>
<dbReference type="VEuPathDB" id="VectorBase:HLOH_046401"/>
<keyword evidence="1" id="KW-0472">Membrane</keyword>
<feature type="transmembrane region" description="Helical" evidence="1">
    <location>
        <begin position="432"/>
        <end position="457"/>
    </location>
</feature>
<evidence type="ECO:0000313" key="4">
    <source>
        <dbReference type="Proteomes" id="UP000821853"/>
    </source>
</evidence>